<dbReference type="RefSeq" id="XP_025395753.1">
    <property type="nucleotide sequence ID" value="XM_025544148.1"/>
</dbReference>
<proteinExistence type="predicted"/>
<dbReference type="AlphaFoldDB" id="A0A317V926"/>
<evidence type="ECO:0000313" key="2">
    <source>
        <dbReference type="EMBL" id="PWY69801.1"/>
    </source>
</evidence>
<protein>
    <submittedName>
        <fullName evidence="2">Uncharacterized protein</fullName>
    </submittedName>
</protein>
<keyword evidence="3" id="KW-1185">Reference proteome</keyword>
<gene>
    <name evidence="2" type="ORF">BO70DRAFT_365739</name>
</gene>
<feature type="region of interest" description="Disordered" evidence="1">
    <location>
        <begin position="1"/>
        <end position="22"/>
    </location>
</feature>
<comment type="caution">
    <text evidence="2">The sequence shown here is derived from an EMBL/GenBank/DDBJ whole genome shotgun (WGS) entry which is preliminary data.</text>
</comment>
<dbReference type="VEuPathDB" id="FungiDB:BO70DRAFT_365739"/>
<evidence type="ECO:0000256" key="1">
    <source>
        <dbReference type="SAM" id="MobiDB-lite"/>
    </source>
</evidence>
<dbReference type="Proteomes" id="UP000247233">
    <property type="component" value="Unassembled WGS sequence"/>
</dbReference>
<reference evidence="2 3" key="1">
    <citation type="submission" date="2016-12" db="EMBL/GenBank/DDBJ databases">
        <title>The genomes of Aspergillus section Nigri reveals drivers in fungal speciation.</title>
        <authorList>
            <consortium name="DOE Joint Genome Institute"/>
            <person name="Vesth T.C."/>
            <person name="Nybo J."/>
            <person name="Theobald S."/>
            <person name="Brandl J."/>
            <person name="Frisvad J.C."/>
            <person name="Nielsen K.F."/>
            <person name="Lyhne E.K."/>
            <person name="Kogle M.E."/>
            <person name="Kuo A."/>
            <person name="Riley R."/>
            <person name="Clum A."/>
            <person name="Nolan M."/>
            <person name="Lipzen A."/>
            <person name="Salamov A."/>
            <person name="Henrissat B."/>
            <person name="Wiebenga A."/>
            <person name="De Vries R.P."/>
            <person name="Grigoriev I.V."/>
            <person name="Mortensen U.H."/>
            <person name="Andersen M.R."/>
            <person name="Baker S.E."/>
        </authorList>
    </citation>
    <scope>NUCLEOTIDE SEQUENCE [LARGE SCALE GENOMIC DNA]</scope>
    <source>
        <strain evidence="2 3">CBS 117.55</strain>
    </source>
</reference>
<sequence length="102" mass="10981">MPPVDVYPATAKGPTRDNDVTDKRVRAAQTIQVRPPSMAGPPCLELLTPNLLPEDIPWLSHATGATGARPFCIDFAMGRGKIVLQMAPVSLLILPIPGRQRS</sequence>
<dbReference type="GeneID" id="37066385"/>
<evidence type="ECO:0000313" key="3">
    <source>
        <dbReference type="Proteomes" id="UP000247233"/>
    </source>
</evidence>
<organism evidence="2 3">
    <name type="scientific">Aspergillus heteromorphus CBS 117.55</name>
    <dbReference type="NCBI Taxonomy" id="1448321"/>
    <lineage>
        <taxon>Eukaryota</taxon>
        <taxon>Fungi</taxon>
        <taxon>Dikarya</taxon>
        <taxon>Ascomycota</taxon>
        <taxon>Pezizomycotina</taxon>
        <taxon>Eurotiomycetes</taxon>
        <taxon>Eurotiomycetidae</taxon>
        <taxon>Eurotiales</taxon>
        <taxon>Aspergillaceae</taxon>
        <taxon>Aspergillus</taxon>
        <taxon>Aspergillus subgen. Circumdati</taxon>
    </lineage>
</organism>
<accession>A0A317V926</accession>
<dbReference type="EMBL" id="MSFL01000032">
    <property type="protein sequence ID" value="PWY69801.1"/>
    <property type="molecule type" value="Genomic_DNA"/>
</dbReference>
<name>A0A317V926_9EURO</name>
<dbReference type="OrthoDB" id="10609621at2759"/>